<accession>A0A4Q5KPV7</accession>
<gene>
    <name evidence="2" type="ORF">ERW49_04670</name>
</gene>
<dbReference type="PIRSF" id="PIRSF011443">
    <property type="entry name" value="YgjV"/>
    <property type="match status" value="1"/>
</dbReference>
<keyword evidence="1" id="KW-1133">Transmembrane helix</keyword>
<keyword evidence="1" id="KW-0812">Transmembrane</keyword>
<dbReference type="InterPro" id="IPR019629">
    <property type="entry name" value="Uncharacterised_HI1736/YgjV"/>
</dbReference>
<name>A0A4Q5KPV7_9GAMM</name>
<feature type="transmembrane region" description="Helical" evidence="1">
    <location>
        <begin position="44"/>
        <end position="64"/>
    </location>
</feature>
<protein>
    <submittedName>
        <fullName evidence="2">YgjV family protein</fullName>
    </submittedName>
</protein>
<proteinExistence type="predicted"/>
<feature type="transmembrane region" description="Helical" evidence="1">
    <location>
        <begin position="15"/>
        <end position="32"/>
    </location>
</feature>
<comment type="caution">
    <text evidence="2">The sequence shown here is derived from an EMBL/GenBank/DDBJ whole genome shotgun (WGS) entry which is preliminary data.</text>
</comment>
<evidence type="ECO:0000256" key="1">
    <source>
        <dbReference type="SAM" id="Phobius"/>
    </source>
</evidence>
<dbReference type="RefSeq" id="WP_130086524.1">
    <property type="nucleotide sequence ID" value="NZ_SEZJ01000003.1"/>
</dbReference>
<dbReference type="OrthoDB" id="7858522at2"/>
<dbReference type="Pfam" id="PF10688">
    <property type="entry name" value="Imp-YgjV"/>
    <property type="match status" value="1"/>
</dbReference>
<organism evidence="2 3">
    <name type="scientific">Aliivibrio finisterrensis</name>
    <dbReference type="NCBI Taxonomy" id="511998"/>
    <lineage>
        <taxon>Bacteria</taxon>
        <taxon>Pseudomonadati</taxon>
        <taxon>Pseudomonadota</taxon>
        <taxon>Gammaproteobacteria</taxon>
        <taxon>Vibrionales</taxon>
        <taxon>Vibrionaceae</taxon>
        <taxon>Aliivibrio</taxon>
    </lineage>
</organism>
<feature type="transmembrane region" description="Helical" evidence="1">
    <location>
        <begin position="84"/>
        <end position="104"/>
    </location>
</feature>
<dbReference type="Proteomes" id="UP000293465">
    <property type="component" value="Unassembled WGS sequence"/>
</dbReference>
<keyword evidence="1" id="KW-0472">Membrane</keyword>
<feature type="transmembrane region" description="Helical" evidence="1">
    <location>
        <begin position="151"/>
        <end position="170"/>
    </location>
</feature>
<dbReference type="InterPro" id="IPR026267">
    <property type="entry name" value="YgjV"/>
</dbReference>
<sequence>MMESLTQWAIPEWDLAQTIGMMAFIIGASAFLHSDGRRFRLHLMLFQVVLCIHFVMMGALVAAFGCGISAARSYASTKTQSTPVMLFFIAMLWVMGVPQLEHYYEMLTIFGPSVATYALFKMQGVGMRLLVMFNSFCWVINNFLLGSIGGTLMELTFIIVNSVTILRMYYTRPALKV</sequence>
<dbReference type="GeneID" id="56274321"/>
<dbReference type="AlphaFoldDB" id="A0A4Q5KPV7"/>
<evidence type="ECO:0000313" key="3">
    <source>
        <dbReference type="Proteomes" id="UP000293465"/>
    </source>
</evidence>
<dbReference type="EMBL" id="SEZJ01000003">
    <property type="protein sequence ID" value="RYU47648.1"/>
    <property type="molecule type" value="Genomic_DNA"/>
</dbReference>
<reference evidence="2 3" key="1">
    <citation type="submission" date="2019-02" db="EMBL/GenBank/DDBJ databases">
        <title>Genome sequences of Aliivibrio finisterrensis strains from farmed Atlantic salmon.</title>
        <authorList>
            <person name="Bowman J.P."/>
        </authorList>
    </citation>
    <scope>NUCLEOTIDE SEQUENCE [LARGE SCALE GENOMIC DNA]</scope>
    <source>
        <strain evidence="2 3">A32</strain>
    </source>
</reference>
<evidence type="ECO:0000313" key="2">
    <source>
        <dbReference type="EMBL" id="RYU47648.1"/>
    </source>
</evidence>